<dbReference type="EMBL" id="SCWF01000004">
    <property type="protein sequence ID" value="TDM14393.1"/>
    <property type="molecule type" value="Genomic_DNA"/>
</dbReference>
<proteinExistence type="predicted"/>
<reference evidence="1 2" key="1">
    <citation type="submission" date="2019-01" db="EMBL/GenBank/DDBJ databases">
        <title>Draft genome sequences of the type strains of six Macrococcus species.</title>
        <authorList>
            <person name="Mazhar S."/>
            <person name="Altermann E."/>
            <person name="Hill C."/>
            <person name="Mcauliffe O."/>
        </authorList>
    </citation>
    <scope>NUCLEOTIDE SEQUENCE [LARGE SCALE GENOMIC DNA]</scope>
    <source>
        <strain evidence="1 2">ATCC 51825</strain>
    </source>
</reference>
<keyword evidence="2" id="KW-1185">Reference proteome</keyword>
<dbReference type="RefSeq" id="WP_133451581.1">
    <property type="nucleotide sequence ID" value="NZ_SCWF01000004.1"/>
</dbReference>
<organism evidence="1 2">
    <name type="scientific">Macrococcus bovicus</name>
    <dbReference type="NCBI Taxonomy" id="69968"/>
    <lineage>
        <taxon>Bacteria</taxon>
        <taxon>Bacillati</taxon>
        <taxon>Bacillota</taxon>
        <taxon>Bacilli</taxon>
        <taxon>Bacillales</taxon>
        <taxon>Staphylococcaceae</taxon>
        <taxon>Macrococcus</taxon>
    </lineage>
</organism>
<dbReference type="AlphaFoldDB" id="A0A4R6C050"/>
<sequence>MNKSRQKVMEVTDSQASILELTATKYMSEKMKWVDALFDFAFSIINAIKDLKTFDSYYLESKDNRHQLFKISKKLEVEKFDVTNEVNQSPNGKKFIFKDKEFRVFKVIR</sequence>
<evidence type="ECO:0000313" key="2">
    <source>
        <dbReference type="Proteomes" id="UP000294843"/>
    </source>
</evidence>
<comment type="caution">
    <text evidence="1">The sequence shown here is derived from an EMBL/GenBank/DDBJ whole genome shotgun (WGS) entry which is preliminary data.</text>
</comment>
<accession>A0A4R6C050</accession>
<protein>
    <submittedName>
        <fullName evidence="1">Uncharacterized protein</fullName>
    </submittedName>
</protein>
<evidence type="ECO:0000313" key="1">
    <source>
        <dbReference type="EMBL" id="TDM14393.1"/>
    </source>
</evidence>
<dbReference type="Proteomes" id="UP000294843">
    <property type="component" value="Unassembled WGS sequence"/>
</dbReference>
<name>A0A4R6C050_9STAP</name>
<gene>
    <name evidence="1" type="ORF">ERX55_05540</name>
</gene>